<dbReference type="Proteomes" id="UP000309676">
    <property type="component" value="Unassembled WGS sequence"/>
</dbReference>
<dbReference type="GO" id="GO:0003677">
    <property type="term" value="F:DNA binding"/>
    <property type="evidence" value="ECO:0007669"/>
    <property type="project" value="UniProtKB-KW"/>
</dbReference>
<evidence type="ECO:0000313" key="6">
    <source>
        <dbReference type="Proteomes" id="UP000309676"/>
    </source>
</evidence>
<comment type="caution">
    <text evidence="5">The sequence shown here is derived from an EMBL/GenBank/DDBJ whole genome shotgun (WGS) entry which is preliminary data.</text>
</comment>
<dbReference type="Pfam" id="PF01022">
    <property type="entry name" value="HTH_5"/>
    <property type="match status" value="1"/>
</dbReference>
<evidence type="ECO:0000256" key="1">
    <source>
        <dbReference type="ARBA" id="ARBA00023015"/>
    </source>
</evidence>
<name>A0A5R9GDF1_9BACL</name>
<dbReference type="OrthoDB" id="2646147at2"/>
<reference evidence="5 6" key="1">
    <citation type="submission" date="2019-05" db="EMBL/GenBank/DDBJ databases">
        <authorList>
            <person name="Narsing Rao M.P."/>
            <person name="Li W.J."/>
        </authorList>
    </citation>
    <scope>NUCLEOTIDE SEQUENCE [LARGE SCALE GENOMIC DNA]</scope>
    <source>
        <strain evidence="5 6">SYSU_K30003</strain>
    </source>
</reference>
<evidence type="ECO:0000256" key="3">
    <source>
        <dbReference type="ARBA" id="ARBA00023163"/>
    </source>
</evidence>
<sequence length="304" mass="34169">MTYRVQFDYSPVYELLLSFMIYSRRKWTRNLDIGNAWLKETDDLFGPKRKAASGACSEDTFDRLFLLAYVCPNKEDVPSFLDWLSGQSPGQLYELLSPQALGSLPSDLGEDIERAVTLLRAWNELYFDDFLAKTGWDELARASLAEKEAAVAPDAVSQVELTTGGLVLEPNDRIRTIVLIPGQHFRPLNLTATYRSLVIILYPVDPPAAPDAPPTMVLRATRAMSDDSRLRILRFLAPSPRSFTEVVAYTGLSKGTVHHHMMALRAAGLIRTHFVGEQYSQERFSIRLDGVEECTNALRAYMST</sequence>
<accession>A0A5R9GDF1</accession>
<keyword evidence="1" id="KW-0805">Transcription regulation</keyword>
<evidence type="ECO:0000313" key="5">
    <source>
        <dbReference type="EMBL" id="TLS51214.1"/>
    </source>
</evidence>
<dbReference type="PANTHER" id="PTHR33154">
    <property type="entry name" value="TRANSCRIPTIONAL REGULATOR, ARSR FAMILY"/>
    <property type="match status" value="1"/>
</dbReference>
<dbReference type="InterPro" id="IPR051081">
    <property type="entry name" value="HTH_MetalResp_TranReg"/>
</dbReference>
<dbReference type="InterPro" id="IPR001845">
    <property type="entry name" value="HTH_ArsR_DNA-bd_dom"/>
</dbReference>
<dbReference type="AlphaFoldDB" id="A0A5R9GDF1"/>
<evidence type="ECO:0000256" key="2">
    <source>
        <dbReference type="ARBA" id="ARBA00023125"/>
    </source>
</evidence>
<dbReference type="SMART" id="SM00418">
    <property type="entry name" value="HTH_ARSR"/>
    <property type="match status" value="1"/>
</dbReference>
<organism evidence="5 6">
    <name type="scientific">Paenibacillus antri</name>
    <dbReference type="NCBI Taxonomy" id="2582848"/>
    <lineage>
        <taxon>Bacteria</taxon>
        <taxon>Bacillati</taxon>
        <taxon>Bacillota</taxon>
        <taxon>Bacilli</taxon>
        <taxon>Bacillales</taxon>
        <taxon>Paenibacillaceae</taxon>
        <taxon>Paenibacillus</taxon>
    </lineage>
</organism>
<gene>
    <name evidence="5" type="ORF">FE782_15895</name>
</gene>
<keyword evidence="6" id="KW-1185">Reference proteome</keyword>
<dbReference type="GO" id="GO:0003700">
    <property type="term" value="F:DNA-binding transcription factor activity"/>
    <property type="evidence" value="ECO:0007669"/>
    <property type="project" value="InterPro"/>
</dbReference>
<dbReference type="Gene3D" id="1.10.10.10">
    <property type="entry name" value="Winged helix-like DNA-binding domain superfamily/Winged helix DNA-binding domain"/>
    <property type="match status" value="1"/>
</dbReference>
<dbReference type="RefSeq" id="WP_138195208.1">
    <property type="nucleotide sequence ID" value="NZ_VCIW01000010.1"/>
</dbReference>
<dbReference type="InterPro" id="IPR036390">
    <property type="entry name" value="WH_DNA-bd_sf"/>
</dbReference>
<keyword evidence="3" id="KW-0804">Transcription</keyword>
<dbReference type="CDD" id="cd00090">
    <property type="entry name" value="HTH_ARSR"/>
    <property type="match status" value="1"/>
</dbReference>
<dbReference type="InterPro" id="IPR036388">
    <property type="entry name" value="WH-like_DNA-bd_sf"/>
</dbReference>
<dbReference type="PROSITE" id="PS50987">
    <property type="entry name" value="HTH_ARSR_2"/>
    <property type="match status" value="1"/>
</dbReference>
<evidence type="ECO:0000259" key="4">
    <source>
        <dbReference type="PROSITE" id="PS50987"/>
    </source>
</evidence>
<keyword evidence="2" id="KW-0238">DNA-binding</keyword>
<dbReference type="InterPro" id="IPR011991">
    <property type="entry name" value="ArsR-like_HTH"/>
</dbReference>
<dbReference type="PANTHER" id="PTHR33154:SF33">
    <property type="entry name" value="TRANSCRIPTIONAL REPRESSOR SDPR"/>
    <property type="match status" value="1"/>
</dbReference>
<dbReference type="SUPFAM" id="SSF46785">
    <property type="entry name" value="Winged helix' DNA-binding domain"/>
    <property type="match status" value="1"/>
</dbReference>
<feature type="domain" description="HTH arsR-type" evidence="4">
    <location>
        <begin position="209"/>
        <end position="303"/>
    </location>
</feature>
<proteinExistence type="predicted"/>
<protein>
    <submittedName>
        <fullName evidence="5">Winged helix-turn-helix transcriptional regulator</fullName>
    </submittedName>
</protein>
<dbReference type="EMBL" id="VCIW01000010">
    <property type="protein sequence ID" value="TLS51214.1"/>
    <property type="molecule type" value="Genomic_DNA"/>
</dbReference>